<feature type="domain" description="Aminoglycoside phosphotransferase" evidence="2">
    <location>
        <begin position="47"/>
        <end position="316"/>
    </location>
</feature>
<evidence type="ECO:0000313" key="3">
    <source>
        <dbReference type="EMBL" id="KKY27672.1"/>
    </source>
</evidence>
<reference evidence="3 4" key="1">
    <citation type="submission" date="2015-05" db="EMBL/GenBank/DDBJ databases">
        <title>Distinctive expansion of gene families associated with plant cell wall degradation and secondary metabolism in the genomes of grapevine trunk pathogens.</title>
        <authorList>
            <person name="Lawrence D.P."/>
            <person name="Travadon R."/>
            <person name="Rolshausen P.E."/>
            <person name="Baumgartner K."/>
        </authorList>
    </citation>
    <scope>NUCLEOTIDE SEQUENCE [LARGE SCALE GENOMIC DNA]</scope>
    <source>
        <strain evidence="3">UCRPC4</strain>
    </source>
</reference>
<protein>
    <recommendedName>
        <fullName evidence="2">Aminoglycoside phosphotransferase domain-containing protein</fullName>
    </recommendedName>
</protein>
<dbReference type="Gene3D" id="3.90.1200.10">
    <property type="match status" value="1"/>
</dbReference>
<evidence type="ECO:0000313" key="4">
    <source>
        <dbReference type="Proteomes" id="UP000053317"/>
    </source>
</evidence>
<dbReference type="EMBL" id="LCWF01000022">
    <property type="protein sequence ID" value="KKY27672.1"/>
    <property type="molecule type" value="Genomic_DNA"/>
</dbReference>
<proteinExistence type="predicted"/>
<sequence>MAQKHGLDWERTLFGLEPRWILEPNCNVIEALARQHLSLSQEAQCTIKFYTQGAFNKLYKVDTGNEIFLMRVSLPVDPSHKTLSEVATIDFAREEAEIPVPRIIAFDASLQNELGFEWILMEMMPGKPLRNKWRTLSIQCKENIIKQLARYQARLYRKTFKGIGNVYERAKATTESTQHSYNDSERGTTTLPLQPIDSRFFLGRIVSLVFFWGDHVTQSVSRGPFQRSHDWLYNRLILTLTDQERILKETDDEDDIEDAETAKQIAQKLLQMLPQIFPPDENTESTFLYHDDLSMQNILVDDSGNISAIVDWECVSALPLWRACQIPALLEGRDREQEPRREDYSPDEENPSTEEDGLDNEGVNSLYWEHLLEYEKTHLRRIFMSEIEKLQPSWVEENKKSKLKMTFEYSAHNSDNGSAFKIINRWLNAYERGEDWSLRDALYPVYDE</sequence>
<dbReference type="InterPro" id="IPR011009">
    <property type="entry name" value="Kinase-like_dom_sf"/>
</dbReference>
<reference evidence="3 4" key="2">
    <citation type="submission" date="2015-05" db="EMBL/GenBank/DDBJ databases">
        <authorList>
            <person name="Morales-Cruz A."/>
            <person name="Amrine K.C."/>
            <person name="Cantu D."/>
        </authorList>
    </citation>
    <scope>NUCLEOTIDE SEQUENCE [LARGE SCALE GENOMIC DNA]</scope>
    <source>
        <strain evidence="3">UCRPC4</strain>
    </source>
</reference>
<dbReference type="SUPFAM" id="SSF56112">
    <property type="entry name" value="Protein kinase-like (PK-like)"/>
    <property type="match status" value="1"/>
</dbReference>
<dbReference type="OrthoDB" id="428260at2759"/>
<evidence type="ECO:0000256" key="1">
    <source>
        <dbReference type="SAM" id="MobiDB-lite"/>
    </source>
</evidence>
<dbReference type="PANTHER" id="PTHR21310:SF13">
    <property type="entry name" value="AMINOGLYCOSIDE PHOSPHOTRANSFERASE DOMAIN-CONTAINING PROTEIN"/>
    <property type="match status" value="1"/>
</dbReference>
<keyword evidence="4" id="KW-1185">Reference proteome</keyword>
<accession>A0A0G2EYJ4</accession>
<dbReference type="InterPro" id="IPR002575">
    <property type="entry name" value="Aminoglycoside_PTrfase"/>
</dbReference>
<dbReference type="AlphaFoldDB" id="A0A0G2EYJ4"/>
<evidence type="ECO:0000259" key="2">
    <source>
        <dbReference type="Pfam" id="PF01636"/>
    </source>
</evidence>
<name>A0A0G2EYJ4_PHACM</name>
<comment type="caution">
    <text evidence="3">The sequence shown here is derived from an EMBL/GenBank/DDBJ whole genome shotgun (WGS) entry which is preliminary data.</text>
</comment>
<feature type="compositionally biased region" description="Acidic residues" evidence="1">
    <location>
        <begin position="345"/>
        <end position="359"/>
    </location>
</feature>
<dbReference type="Pfam" id="PF01636">
    <property type="entry name" value="APH"/>
    <property type="match status" value="1"/>
</dbReference>
<feature type="compositionally biased region" description="Basic and acidic residues" evidence="1">
    <location>
        <begin position="333"/>
        <end position="344"/>
    </location>
</feature>
<dbReference type="PANTHER" id="PTHR21310">
    <property type="entry name" value="AMINOGLYCOSIDE PHOSPHOTRANSFERASE-RELATED-RELATED"/>
    <property type="match status" value="1"/>
</dbReference>
<dbReference type="Proteomes" id="UP000053317">
    <property type="component" value="Unassembled WGS sequence"/>
</dbReference>
<organism evidence="3 4">
    <name type="scientific">Phaeomoniella chlamydospora</name>
    <name type="common">Phaeoacremonium chlamydosporum</name>
    <dbReference type="NCBI Taxonomy" id="158046"/>
    <lineage>
        <taxon>Eukaryota</taxon>
        <taxon>Fungi</taxon>
        <taxon>Dikarya</taxon>
        <taxon>Ascomycota</taxon>
        <taxon>Pezizomycotina</taxon>
        <taxon>Eurotiomycetes</taxon>
        <taxon>Chaetothyriomycetidae</taxon>
        <taxon>Phaeomoniellales</taxon>
        <taxon>Phaeomoniellaceae</taxon>
        <taxon>Phaeomoniella</taxon>
    </lineage>
</organism>
<gene>
    <name evidence="3" type="ORF">UCRPC4_g00906</name>
</gene>
<feature type="region of interest" description="Disordered" evidence="1">
    <location>
        <begin position="333"/>
        <end position="360"/>
    </location>
</feature>
<dbReference type="InterPro" id="IPR051678">
    <property type="entry name" value="AGP_Transferase"/>
</dbReference>